<evidence type="ECO:0000256" key="2">
    <source>
        <dbReference type="ARBA" id="ARBA00022741"/>
    </source>
</evidence>
<keyword evidence="1" id="KW-0808">Transferase</keyword>
<dbReference type="AlphaFoldDB" id="A0A836CB62"/>
<dbReference type="Pfam" id="PF00069">
    <property type="entry name" value="Pkinase"/>
    <property type="match status" value="1"/>
</dbReference>
<dbReference type="GO" id="GO:0005737">
    <property type="term" value="C:cytoplasm"/>
    <property type="evidence" value="ECO:0007669"/>
    <property type="project" value="TreeGrafter"/>
</dbReference>
<dbReference type="GO" id="GO:0017148">
    <property type="term" value="P:negative regulation of translation"/>
    <property type="evidence" value="ECO:0007669"/>
    <property type="project" value="UniProtKB-KW"/>
</dbReference>
<dbReference type="SMART" id="SM00220">
    <property type="entry name" value="S_TKc"/>
    <property type="match status" value="1"/>
</dbReference>
<reference evidence="10" key="1">
    <citation type="submission" date="2021-02" db="EMBL/GenBank/DDBJ databases">
        <title>First Annotated Genome of the Yellow-green Alga Tribonema minus.</title>
        <authorList>
            <person name="Mahan K.M."/>
        </authorList>
    </citation>
    <scope>NUCLEOTIDE SEQUENCE</scope>
    <source>
        <strain evidence="10">UTEX B ZZ1240</strain>
    </source>
</reference>
<organism evidence="10 11">
    <name type="scientific">Tribonema minus</name>
    <dbReference type="NCBI Taxonomy" id="303371"/>
    <lineage>
        <taxon>Eukaryota</taxon>
        <taxon>Sar</taxon>
        <taxon>Stramenopiles</taxon>
        <taxon>Ochrophyta</taxon>
        <taxon>PX clade</taxon>
        <taxon>Xanthophyceae</taxon>
        <taxon>Tribonematales</taxon>
        <taxon>Tribonemataceae</taxon>
        <taxon>Tribonema</taxon>
    </lineage>
</organism>
<dbReference type="PROSITE" id="PS50011">
    <property type="entry name" value="PROTEIN_KINASE_DOM"/>
    <property type="match status" value="1"/>
</dbReference>
<feature type="domain" description="Protein kinase" evidence="9">
    <location>
        <begin position="61"/>
        <end position="342"/>
    </location>
</feature>
<evidence type="ECO:0000313" key="10">
    <source>
        <dbReference type="EMBL" id="KAG5177896.1"/>
    </source>
</evidence>
<dbReference type="Gene3D" id="1.10.510.10">
    <property type="entry name" value="Transferase(Phosphotransferase) domain 1"/>
    <property type="match status" value="1"/>
</dbReference>
<evidence type="ECO:0000256" key="3">
    <source>
        <dbReference type="ARBA" id="ARBA00022777"/>
    </source>
</evidence>
<dbReference type="EMBL" id="JAFCMP010000520">
    <property type="protein sequence ID" value="KAG5177896.1"/>
    <property type="molecule type" value="Genomic_DNA"/>
</dbReference>
<name>A0A836CB62_9STRA</name>
<keyword evidence="8" id="KW-0723">Serine/threonine-protein kinase</keyword>
<gene>
    <name evidence="10" type="ORF">JKP88DRAFT_169559</name>
</gene>
<evidence type="ECO:0000256" key="6">
    <source>
        <dbReference type="ARBA" id="ARBA00037982"/>
    </source>
</evidence>
<evidence type="ECO:0000256" key="7">
    <source>
        <dbReference type="PROSITE-ProRule" id="PRU10141"/>
    </source>
</evidence>
<evidence type="ECO:0000256" key="4">
    <source>
        <dbReference type="ARBA" id="ARBA00022840"/>
    </source>
</evidence>
<evidence type="ECO:0000259" key="9">
    <source>
        <dbReference type="PROSITE" id="PS50011"/>
    </source>
</evidence>
<feature type="binding site" evidence="7">
    <location>
        <position position="90"/>
    </location>
    <ligand>
        <name>ATP</name>
        <dbReference type="ChEBI" id="CHEBI:30616"/>
    </ligand>
</feature>
<dbReference type="PROSITE" id="PS00108">
    <property type="entry name" value="PROTEIN_KINASE_ST"/>
    <property type="match status" value="1"/>
</dbReference>
<comment type="similarity">
    <text evidence="6">Belongs to the protein kinase superfamily. Ser/Thr protein kinase family. GCN2 subfamily.</text>
</comment>
<dbReference type="InterPro" id="IPR008271">
    <property type="entry name" value="Ser/Thr_kinase_AS"/>
</dbReference>
<keyword evidence="3 10" id="KW-0418">Kinase</keyword>
<keyword evidence="5" id="KW-0652">Protein synthesis inhibitor</keyword>
<evidence type="ECO:0000256" key="1">
    <source>
        <dbReference type="ARBA" id="ARBA00022679"/>
    </source>
</evidence>
<dbReference type="GO" id="GO:0005634">
    <property type="term" value="C:nucleus"/>
    <property type="evidence" value="ECO:0007669"/>
    <property type="project" value="TreeGrafter"/>
</dbReference>
<keyword evidence="11" id="KW-1185">Reference proteome</keyword>
<evidence type="ECO:0000256" key="8">
    <source>
        <dbReference type="RuleBase" id="RU000304"/>
    </source>
</evidence>
<dbReference type="PANTHER" id="PTHR11042:SF190">
    <property type="entry name" value="MITOSIS INHIBITOR PROTEIN KINASE MIK1"/>
    <property type="match status" value="1"/>
</dbReference>
<dbReference type="PROSITE" id="PS00107">
    <property type="entry name" value="PROTEIN_KINASE_ATP"/>
    <property type="match status" value="1"/>
</dbReference>
<proteinExistence type="inferred from homology"/>
<dbReference type="Proteomes" id="UP000664859">
    <property type="component" value="Unassembled WGS sequence"/>
</dbReference>
<protein>
    <submittedName>
        <fullName evidence="10">Kinase-like domain-containing protein</fullName>
    </submittedName>
</protein>
<keyword evidence="4 7" id="KW-0067">ATP-binding</keyword>
<dbReference type="InterPro" id="IPR000719">
    <property type="entry name" value="Prot_kinase_dom"/>
</dbReference>
<accession>A0A836CB62</accession>
<keyword evidence="2 7" id="KW-0547">Nucleotide-binding</keyword>
<dbReference type="GO" id="GO:0005524">
    <property type="term" value="F:ATP binding"/>
    <property type="evidence" value="ECO:0007669"/>
    <property type="project" value="UniProtKB-UniRule"/>
</dbReference>
<dbReference type="InterPro" id="IPR050339">
    <property type="entry name" value="CC_SR_Kinase"/>
</dbReference>
<dbReference type="InterPro" id="IPR017441">
    <property type="entry name" value="Protein_kinase_ATP_BS"/>
</dbReference>
<dbReference type="SUPFAM" id="SSF56112">
    <property type="entry name" value="Protein kinase-like (PK-like)"/>
    <property type="match status" value="1"/>
</dbReference>
<sequence length="372" mass="37732">MTGGGGGAPLGRTSSLDECKVLATGVLGGADDGQDGDVGAGGCGANGGDAQQQQVRYAQDFVDLGSVGAGSFAEVRRALCRADGRQYAVKRAAHAFRGRADRARALAEVHALRRVAARGGSSGGGGSAHVVAFVRAWQEGGHLYAQLELCELGSVRASPPQQQQHQRRGFPEAALWKVAHDVAAALRAIHAAGIVHLDIKPSNLLLSADGRIKVGDFGVATASTAGSDSGGGGGSGAAALAEEGDARYMAPELLASAERLPSADMFSLGITLYELATALQLPERGELWHALRGGSGGAGRAPPPPLPQALLPAFHDLVAALMAPSAAQRPSAAEVLEGQPEVAAVAKGDGAGAAWLVAEARAAQRCVPLRFC</sequence>
<dbReference type="Gene3D" id="3.30.200.20">
    <property type="entry name" value="Phosphorylase Kinase, domain 1"/>
    <property type="match status" value="1"/>
</dbReference>
<dbReference type="InterPro" id="IPR011009">
    <property type="entry name" value="Kinase-like_dom_sf"/>
</dbReference>
<comment type="caution">
    <text evidence="10">The sequence shown here is derived from an EMBL/GenBank/DDBJ whole genome shotgun (WGS) entry which is preliminary data.</text>
</comment>
<evidence type="ECO:0000313" key="11">
    <source>
        <dbReference type="Proteomes" id="UP000664859"/>
    </source>
</evidence>
<dbReference type="GO" id="GO:0004674">
    <property type="term" value="F:protein serine/threonine kinase activity"/>
    <property type="evidence" value="ECO:0007669"/>
    <property type="project" value="UniProtKB-KW"/>
</dbReference>
<evidence type="ECO:0000256" key="5">
    <source>
        <dbReference type="ARBA" id="ARBA00023193"/>
    </source>
</evidence>
<dbReference type="PANTHER" id="PTHR11042">
    <property type="entry name" value="EUKARYOTIC TRANSLATION INITIATION FACTOR 2-ALPHA KINASE EIF2-ALPHA KINASE -RELATED"/>
    <property type="match status" value="1"/>
</dbReference>
<dbReference type="OrthoDB" id="5337378at2759"/>